<reference evidence="3 4" key="1">
    <citation type="submission" date="2016-10" db="EMBL/GenBank/DDBJ databases">
        <authorList>
            <person name="de Groot N.N."/>
        </authorList>
    </citation>
    <scope>NUCLEOTIDE SEQUENCE [LARGE SCALE GENOMIC DNA]</scope>
    <source>
        <strain evidence="3 4">DSM 19803</strain>
    </source>
</reference>
<evidence type="ECO:0000313" key="3">
    <source>
        <dbReference type="EMBL" id="SDG82160.1"/>
    </source>
</evidence>
<dbReference type="Pfam" id="PF01471">
    <property type="entry name" value="PG_binding_1"/>
    <property type="match status" value="1"/>
</dbReference>
<gene>
    <name evidence="3" type="ORF">SAMN04488027_10838</name>
</gene>
<organism evidence="3 4">
    <name type="scientific">Psychroflexus sediminis</name>
    <dbReference type="NCBI Taxonomy" id="470826"/>
    <lineage>
        <taxon>Bacteria</taxon>
        <taxon>Pseudomonadati</taxon>
        <taxon>Bacteroidota</taxon>
        <taxon>Flavobacteriia</taxon>
        <taxon>Flavobacteriales</taxon>
        <taxon>Flavobacteriaceae</taxon>
        <taxon>Psychroflexus</taxon>
    </lineage>
</organism>
<dbReference type="InterPro" id="IPR002477">
    <property type="entry name" value="Peptidoglycan-bd-like"/>
</dbReference>
<dbReference type="EMBL" id="FNCW01000008">
    <property type="protein sequence ID" value="SDG82160.1"/>
    <property type="molecule type" value="Genomic_DNA"/>
</dbReference>
<dbReference type="InterPro" id="IPR007921">
    <property type="entry name" value="CHAP_dom"/>
</dbReference>
<protein>
    <submittedName>
        <fullName evidence="3">TIGR02594 family protein</fullName>
    </submittedName>
</protein>
<accession>A0A1G7XF45</accession>
<feature type="domain" description="Peptidoglycan binding-like" evidence="1">
    <location>
        <begin position="158"/>
        <end position="215"/>
    </location>
</feature>
<dbReference type="Gene3D" id="1.10.101.10">
    <property type="entry name" value="PGBD-like superfamily/PGBD"/>
    <property type="match status" value="1"/>
</dbReference>
<dbReference type="STRING" id="470826.SAMN04488027_10838"/>
<name>A0A1G7XF45_9FLAO</name>
<feature type="domain" description="Peptidase C51" evidence="2">
    <location>
        <begin position="40"/>
        <end position="119"/>
    </location>
</feature>
<dbReference type="SUPFAM" id="SSF47090">
    <property type="entry name" value="PGBD-like"/>
    <property type="match status" value="1"/>
</dbReference>
<dbReference type="RefSeq" id="WP_093368116.1">
    <property type="nucleotide sequence ID" value="NZ_FNCW01000008.1"/>
</dbReference>
<dbReference type="NCBIfam" id="TIGR02594">
    <property type="entry name" value="TIGR02594 family protein"/>
    <property type="match status" value="1"/>
</dbReference>
<dbReference type="OrthoDB" id="9813532at2"/>
<dbReference type="InterPro" id="IPR013423">
    <property type="entry name" value="CHP02594"/>
</dbReference>
<sequence>MKNLLAIASAEMGVKEVSGSGANEKIIQYAKDCNFIDYTSDETAWCSLFINWVAHKARVKRSHSLAARSWLLTGVPTDHPEPGDIVIFWRESLDSWKGHVGIFMGFSQDGHRIYCLGGNQGNQVSVTAYPSSQLLGFRRPVPTTKVGFAKKIIKKGDTGKDVIELQDALKLLGFNCGTSDGKFGPMTEGALKEFQATNFEVAITGIFDMATREFMISKLNSN</sequence>
<dbReference type="Gene3D" id="3.90.1720.10">
    <property type="entry name" value="endopeptidase domain like (from Nostoc punctiforme)"/>
    <property type="match status" value="1"/>
</dbReference>
<proteinExistence type="predicted"/>
<dbReference type="AlphaFoldDB" id="A0A1G7XF45"/>
<evidence type="ECO:0000313" key="4">
    <source>
        <dbReference type="Proteomes" id="UP000199296"/>
    </source>
</evidence>
<evidence type="ECO:0000259" key="1">
    <source>
        <dbReference type="Pfam" id="PF01471"/>
    </source>
</evidence>
<dbReference type="SUPFAM" id="SSF54001">
    <property type="entry name" value="Cysteine proteinases"/>
    <property type="match status" value="1"/>
</dbReference>
<dbReference type="InterPro" id="IPR038765">
    <property type="entry name" value="Papain-like_cys_pep_sf"/>
</dbReference>
<dbReference type="Proteomes" id="UP000199296">
    <property type="component" value="Unassembled WGS sequence"/>
</dbReference>
<keyword evidence="4" id="KW-1185">Reference proteome</keyword>
<dbReference type="InterPro" id="IPR036366">
    <property type="entry name" value="PGBDSf"/>
</dbReference>
<dbReference type="InterPro" id="IPR036365">
    <property type="entry name" value="PGBD-like_sf"/>
</dbReference>
<dbReference type="Pfam" id="PF05257">
    <property type="entry name" value="CHAP"/>
    <property type="match status" value="1"/>
</dbReference>
<evidence type="ECO:0000259" key="2">
    <source>
        <dbReference type="Pfam" id="PF05257"/>
    </source>
</evidence>